<dbReference type="InterPro" id="IPR003409">
    <property type="entry name" value="MORN"/>
</dbReference>
<keyword evidence="5" id="KW-1185">Reference proteome</keyword>
<feature type="coiled-coil region" evidence="2">
    <location>
        <begin position="716"/>
        <end position="1032"/>
    </location>
</feature>
<dbReference type="SMART" id="SM00698">
    <property type="entry name" value="MORN"/>
    <property type="match status" value="4"/>
</dbReference>
<accession>A0ABD3R6R3</accession>
<reference evidence="4 5" key="1">
    <citation type="submission" date="2024-10" db="EMBL/GenBank/DDBJ databases">
        <title>Updated reference genomes for cyclostephanoid diatoms.</title>
        <authorList>
            <person name="Roberts W.R."/>
            <person name="Alverson A.J."/>
        </authorList>
    </citation>
    <scope>NUCLEOTIDE SEQUENCE [LARGE SCALE GENOMIC DNA]</scope>
    <source>
        <strain evidence="4 5">AJA228-03</strain>
    </source>
</reference>
<proteinExistence type="predicted"/>
<feature type="coiled-coil region" evidence="2">
    <location>
        <begin position="64"/>
        <end position="91"/>
    </location>
</feature>
<feature type="coiled-coil region" evidence="2">
    <location>
        <begin position="152"/>
        <end position="686"/>
    </location>
</feature>
<feature type="compositionally biased region" description="Low complexity" evidence="3">
    <location>
        <begin position="1082"/>
        <end position="1094"/>
    </location>
</feature>
<keyword evidence="1" id="KW-0677">Repeat</keyword>
<feature type="compositionally biased region" description="Basic and acidic residues" evidence="3">
    <location>
        <begin position="1286"/>
        <end position="1297"/>
    </location>
</feature>
<evidence type="ECO:0000313" key="5">
    <source>
        <dbReference type="Proteomes" id="UP001530377"/>
    </source>
</evidence>
<feature type="compositionally biased region" description="Polar residues" evidence="3">
    <location>
        <begin position="1055"/>
        <end position="1070"/>
    </location>
</feature>
<organism evidence="4 5">
    <name type="scientific">Cyclostephanos tholiformis</name>
    <dbReference type="NCBI Taxonomy" id="382380"/>
    <lineage>
        <taxon>Eukaryota</taxon>
        <taxon>Sar</taxon>
        <taxon>Stramenopiles</taxon>
        <taxon>Ochrophyta</taxon>
        <taxon>Bacillariophyta</taxon>
        <taxon>Coscinodiscophyceae</taxon>
        <taxon>Thalassiosirophycidae</taxon>
        <taxon>Stephanodiscales</taxon>
        <taxon>Stephanodiscaceae</taxon>
        <taxon>Cyclostephanos</taxon>
    </lineage>
</organism>
<evidence type="ECO:0000313" key="4">
    <source>
        <dbReference type="EMBL" id="KAL3808289.1"/>
    </source>
</evidence>
<name>A0ABD3R6R3_9STRA</name>
<dbReference type="Gene3D" id="2.20.110.10">
    <property type="entry name" value="Histone H3 K4-specific methyltransferase SET7/9 N-terminal domain"/>
    <property type="match status" value="2"/>
</dbReference>
<feature type="compositionally biased region" description="Polar residues" evidence="3">
    <location>
        <begin position="1258"/>
        <end position="1272"/>
    </location>
</feature>
<gene>
    <name evidence="4" type="ORF">ACHAXA_009801</name>
</gene>
<evidence type="ECO:0000256" key="2">
    <source>
        <dbReference type="SAM" id="Coils"/>
    </source>
</evidence>
<evidence type="ECO:0000256" key="3">
    <source>
        <dbReference type="SAM" id="MobiDB-lite"/>
    </source>
</evidence>
<dbReference type="Gene3D" id="1.10.287.1490">
    <property type="match status" value="3"/>
</dbReference>
<sequence>MRIFPPRRIMPLPGRSITASDAASPEPPQRQRSVSVGRKKPNTMLENASAEELSVLVLTIQDEYAKLSKEKALADETINSLNQQYKDAIDEICSISSRVHELEVENEEVRSMMETQSVEFEKSASEIASIETLKRDADRALMQSEAQTTAMREALVGEISRLTAQLSKYSKEMEELQEERNSFEVENAKLHEDLTLARRDAERARLEGTMSSEDIAKRLHETEMRLTTELDELQHKFEIERNVVDQQKAHIDNLESELEGQQEDSEAAARSYEAAISELKSRLETLQSEASQDLGDLQAERDKLQGERNELLQRTERSERTARQLNGELKEIRMDMDALREEYESRVADLNAEIERVREKYEKQLDGKTNESNEQRDRAIVLQKELDEAKKDIDVLEGENADLQETIEAMEKNMEAVRADFSSRTDAARDEAVAQKEEYEEQLEQLKNELDEKNLQLRDLSHQNIAARDTVRKLEQELEVKAIMLDKAEKERQSVTEMYEGRIDRLRTEMQNSKDEHLKEIGGILDENEKLKNELDEERMQKRSAEYRVRRLEEEVGMGKEHLDQAKKNAEKSKDEYEHVMENIMIKVNEAKDEAATMGEEIAELQKQIRKAEFENNRAQDKIAMLTAEKEEAEANVNQFHEQLNSTTQEYETKIDNITMKYLEKIDKLNKEKADVEDQLHNLQDEHEKIGFNMKAMETELSANKFAYERRIENLEKGLENTVEVSDRKIQSLENELNKVHDDYDGLARERQKLTAHVRNLEADLDESNSARQKITEQLNMEREEHDANMDETTANFSQVVDKLMAERKSLTESLNQVESDLADRENHINNLLREINDERKNYEGKISRLSRENDEINRNMLDLSSQKKEAMDKIRGLEEEVSDADGAIDDAKAAIETLLEEKKAADARILELQNERSKADQATDQLRKQMSVLKKEQESKMFKVQEENDELNHSMIVLKVQKKEALEKISSLENEINQAETAIGDAKNALQKLIHDKEEAIRRIENLEEDLEHAQSTIDAMTKSMSEARQEYETKIDSLMSGLATAREVHASRNMASSQGDYSRSTTYSIPERRSQYTRDSYSSSTAIASKSAVEGDKASTRRGSIIIGQSLVPYREENIKTHFEGKNGLAVDIENMTIGSISSELTDVDRSSVSSSLAQLSKYASGRSRSVGRSRSAVKSGSFHGDERNSTGDSKKSASTPPSHSRTDSKQSNLDLARTFLSESEVGGNNATSRARSRSRPRYPQDRDSFDDSKSVGGQSLAGSSSIYNDSKSRAGSKGFGGKYEGDLNSRGERDGYGVFVADNGNEYEGEWKNDKRNGHGKAKYNTGDVYIGSWRNCKRHGHGTMHIENGDVYDGGWNNGFKDGPGTYRWRDGEVDVSRYSSDYRVGEGVRWSADRKRAFRLIRGNVQDEIDLDEADRIAANLGLPPP</sequence>
<feature type="region of interest" description="Disordered" evidence="3">
    <location>
        <begin position="1053"/>
        <end position="1101"/>
    </location>
</feature>
<comment type="caution">
    <text evidence="4">The sequence shown here is derived from an EMBL/GenBank/DDBJ whole genome shotgun (WGS) entry which is preliminary data.</text>
</comment>
<evidence type="ECO:0000256" key="1">
    <source>
        <dbReference type="ARBA" id="ARBA00022737"/>
    </source>
</evidence>
<protein>
    <submittedName>
        <fullName evidence="4">Uncharacterized protein</fullName>
    </submittedName>
</protein>
<dbReference type="Proteomes" id="UP001530377">
    <property type="component" value="Unassembled WGS sequence"/>
</dbReference>
<dbReference type="EMBL" id="JALLPB020000523">
    <property type="protein sequence ID" value="KAL3808289.1"/>
    <property type="molecule type" value="Genomic_DNA"/>
</dbReference>
<feature type="compositionally biased region" description="Low complexity" evidence="3">
    <location>
        <begin position="1166"/>
        <end position="1184"/>
    </location>
</feature>
<feature type="compositionally biased region" description="Basic and acidic residues" evidence="3">
    <location>
        <begin position="1186"/>
        <end position="1198"/>
    </location>
</feature>
<feature type="compositionally biased region" description="Basic and acidic residues" evidence="3">
    <location>
        <begin position="1245"/>
        <end position="1256"/>
    </location>
</feature>
<dbReference type="SUPFAM" id="SSF57997">
    <property type="entry name" value="Tropomyosin"/>
    <property type="match status" value="1"/>
</dbReference>
<feature type="region of interest" description="Disordered" evidence="3">
    <location>
        <begin position="1"/>
        <end position="45"/>
    </location>
</feature>
<keyword evidence="2" id="KW-0175">Coiled coil</keyword>
<dbReference type="Pfam" id="PF02493">
    <property type="entry name" value="MORN"/>
    <property type="match status" value="4"/>
</dbReference>
<dbReference type="PANTHER" id="PTHR43215:SF14">
    <property type="entry name" value="RADIAL SPOKE HEAD 1 HOMOLOG"/>
    <property type="match status" value="1"/>
</dbReference>
<feature type="compositionally biased region" description="Polar residues" evidence="3">
    <location>
        <begin position="1199"/>
        <end position="1216"/>
    </location>
</feature>
<dbReference type="SUPFAM" id="SSF82185">
    <property type="entry name" value="Histone H3 K4-specific methyltransferase SET7/9 N-terminal domain"/>
    <property type="match status" value="1"/>
</dbReference>
<dbReference type="PANTHER" id="PTHR43215">
    <property type="entry name" value="RADIAL SPOKE HEAD 1 HOMOLOG"/>
    <property type="match status" value="1"/>
</dbReference>
<feature type="region of interest" description="Disordered" evidence="3">
    <location>
        <begin position="1162"/>
        <end position="1297"/>
    </location>
</feature>